<reference evidence="2 3" key="1">
    <citation type="journal article" date="2007" name="Genome Res.">
        <title>Reductive evolution and niche adaptation inferred from the genome of Mycobacterium ulcerans, the causative agent of Buruli ulcer.</title>
        <authorList>
            <person name="Stinear T.P."/>
            <person name="Seemann T."/>
            <person name="Pidot S."/>
            <person name="Frigui W."/>
            <person name="Reysset G."/>
            <person name="Garnier T."/>
            <person name="Meurice G."/>
            <person name="Simon D."/>
            <person name="Bouchier C."/>
            <person name="Ma L."/>
            <person name="Tichit M."/>
            <person name="Porter J.L."/>
            <person name="Ryan J."/>
            <person name="Johnson P.D."/>
            <person name="Davies J.K."/>
            <person name="Jenkin G.A."/>
            <person name="Small P.L."/>
            <person name="Jones L.M."/>
            <person name="Tekaia F."/>
            <person name="Laval F."/>
            <person name="Daffe M."/>
            <person name="Parkhill J."/>
            <person name="Cole S.T."/>
        </authorList>
    </citation>
    <scope>NUCLEOTIDE SEQUENCE [LARGE SCALE GENOMIC DNA]</scope>
    <source>
        <strain evidence="2 3">Agy99</strain>
    </source>
</reference>
<dbReference type="KEGG" id="mul:MUL_2523"/>
<evidence type="ECO:0000313" key="2">
    <source>
        <dbReference type="EMBL" id="ABL04866.1"/>
    </source>
</evidence>
<organism evidence="2 3">
    <name type="scientific">Mycobacterium ulcerans (strain Agy99)</name>
    <dbReference type="NCBI Taxonomy" id="362242"/>
    <lineage>
        <taxon>Bacteria</taxon>
        <taxon>Bacillati</taxon>
        <taxon>Actinomycetota</taxon>
        <taxon>Actinomycetes</taxon>
        <taxon>Mycobacteriales</taxon>
        <taxon>Mycobacteriaceae</taxon>
        <taxon>Mycobacterium</taxon>
        <taxon>Mycobacterium ulcerans group</taxon>
    </lineage>
</organism>
<dbReference type="EMBL" id="CP000325">
    <property type="protein sequence ID" value="ABL04866.1"/>
    <property type="molecule type" value="Genomic_DNA"/>
</dbReference>
<gene>
    <name evidence="2" type="ordered locus">MUL_2523</name>
</gene>
<feature type="compositionally biased region" description="Polar residues" evidence="1">
    <location>
        <begin position="1"/>
        <end position="14"/>
    </location>
</feature>
<protein>
    <submittedName>
        <fullName evidence="2">Uncharacterized protein</fullName>
    </submittedName>
</protein>
<proteinExistence type="predicted"/>
<evidence type="ECO:0000313" key="3">
    <source>
        <dbReference type="Proteomes" id="UP000000765"/>
    </source>
</evidence>
<feature type="region of interest" description="Disordered" evidence="1">
    <location>
        <begin position="1"/>
        <end position="47"/>
    </location>
</feature>
<dbReference type="HOGENOM" id="CLU_183729_0_0_11"/>
<dbReference type="Proteomes" id="UP000000765">
    <property type="component" value="Chromosome"/>
</dbReference>
<sequence>MSTAGVSIMNNADNNAEVVGTPDPVPEGDAAEQSIPAGYDEEPGLDTEYLSDAGDRDANEADVIDQAYIVATSDDDLGADR</sequence>
<accession>A0PR97</accession>
<evidence type="ECO:0000256" key="1">
    <source>
        <dbReference type="SAM" id="MobiDB-lite"/>
    </source>
</evidence>
<dbReference type="AlphaFoldDB" id="A0PR97"/>
<name>A0PR97_MYCUA</name>
<dbReference type="eggNOG" id="ENOG5030HKS">
    <property type="taxonomic scope" value="Bacteria"/>
</dbReference>